<organism evidence="1 2">
    <name type="scientific">Mucilaginibacter mali</name>
    <dbReference type="NCBI Taxonomy" id="2740462"/>
    <lineage>
        <taxon>Bacteria</taxon>
        <taxon>Pseudomonadati</taxon>
        <taxon>Bacteroidota</taxon>
        <taxon>Sphingobacteriia</taxon>
        <taxon>Sphingobacteriales</taxon>
        <taxon>Sphingobacteriaceae</taxon>
        <taxon>Mucilaginibacter</taxon>
    </lineage>
</organism>
<sequence length="82" mass="9368">MPETTTTINNRDRFLAGCKFSTAPLKHVKAFEYREVFEVAYIAFEGRMYCIVEAISNEGIHVSSQVFNAQFSTSLLFSDMIF</sequence>
<dbReference type="KEGG" id="mmab:HQ865_01315"/>
<gene>
    <name evidence="1" type="ORF">HQ865_01315</name>
</gene>
<reference evidence="1 2" key="1">
    <citation type="submission" date="2020-05" db="EMBL/GenBank/DDBJ databases">
        <title>Mucilaginibacter mali sp. nov.</title>
        <authorList>
            <person name="Kim H.S."/>
            <person name="Lee K.C."/>
            <person name="Suh M.K."/>
            <person name="Kim J.-S."/>
            <person name="Han K.-I."/>
            <person name="Eom M.K."/>
            <person name="Shin Y.K."/>
            <person name="Lee J.-S."/>
        </authorList>
    </citation>
    <scope>NUCLEOTIDE SEQUENCE [LARGE SCALE GENOMIC DNA]</scope>
    <source>
        <strain evidence="1 2">G2-14</strain>
    </source>
</reference>
<proteinExistence type="predicted"/>
<name>A0A7D4TLQ2_9SPHI</name>
<evidence type="ECO:0000313" key="1">
    <source>
        <dbReference type="EMBL" id="QKJ28454.1"/>
    </source>
</evidence>
<accession>A0A7D4TLQ2</accession>
<dbReference type="AlphaFoldDB" id="A0A7D4TLQ2"/>
<dbReference type="Proteomes" id="UP000505355">
    <property type="component" value="Chromosome"/>
</dbReference>
<dbReference type="EMBL" id="CP054139">
    <property type="protein sequence ID" value="QKJ28454.1"/>
    <property type="molecule type" value="Genomic_DNA"/>
</dbReference>
<keyword evidence="2" id="KW-1185">Reference proteome</keyword>
<evidence type="ECO:0000313" key="2">
    <source>
        <dbReference type="Proteomes" id="UP000505355"/>
    </source>
</evidence>
<protein>
    <submittedName>
        <fullName evidence="1">Uncharacterized protein</fullName>
    </submittedName>
</protein>
<dbReference type="RefSeq" id="WP_173413156.1">
    <property type="nucleotide sequence ID" value="NZ_CP054139.1"/>
</dbReference>